<dbReference type="InterPro" id="IPR036390">
    <property type="entry name" value="WH_DNA-bd_sf"/>
</dbReference>
<comment type="caution">
    <text evidence="5">The sequence shown here is derived from an EMBL/GenBank/DDBJ whole genome shotgun (WGS) entry which is preliminary data.</text>
</comment>
<reference evidence="5 6" key="1">
    <citation type="submission" date="2021-02" db="EMBL/GenBank/DDBJ databases">
        <authorList>
            <person name="Park J.-S."/>
        </authorList>
    </citation>
    <scope>NUCLEOTIDE SEQUENCE [LARGE SCALE GENOMIC DNA]</scope>
    <source>
        <strain evidence="5 6">188UL20-2</strain>
    </source>
</reference>
<evidence type="ECO:0000313" key="5">
    <source>
        <dbReference type="EMBL" id="MBM7038349.1"/>
    </source>
</evidence>
<proteinExistence type="predicted"/>
<organism evidence="5 6">
    <name type="scientific">Vibrio ulleungensis</name>
    <dbReference type="NCBI Taxonomy" id="2807619"/>
    <lineage>
        <taxon>Bacteria</taxon>
        <taxon>Pseudomonadati</taxon>
        <taxon>Pseudomonadota</taxon>
        <taxon>Gammaproteobacteria</taxon>
        <taxon>Vibrionales</taxon>
        <taxon>Vibrionaceae</taxon>
        <taxon>Vibrio</taxon>
    </lineage>
</organism>
<keyword evidence="1" id="KW-0805">Transcription regulation</keyword>
<protein>
    <submittedName>
        <fullName evidence="5">MarR family transcriptional regulator</fullName>
    </submittedName>
</protein>
<dbReference type="InterPro" id="IPR000835">
    <property type="entry name" value="HTH_MarR-typ"/>
</dbReference>
<evidence type="ECO:0000256" key="2">
    <source>
        <dbReference type="ARBA" id="ARBA00023125"/>
    </source>
</evidence>
<gene>
    <name evidence="5" type="ORF">JQC93_18375</name>
</gene>
<dbReference type="Gene3D" id="1.10.10.10">
    <property type="entry name" value="Winged helix-like DNA-binding domain superfamily/Winged helix DNA-binding domain"/>
    <property type="match status" value="1"/>
</dbReference>
<dbReference type="RefSeq" id="WP_205159803.1">
    <property type="nucleotide sequence ID" value="NZ_JAFEUM010000010.1"/>
</dbReference>
<accession>A0ABS2HMU1</accession>
<evidence type="ECO:0000256" key="3">
    <source>
        <dbReference type="ARBA" id="ARBA00023163"/>
    </source>
</evidence>
<evidence type="ECO:0000313" key="6">
    <source>
        <dbReference type="Proteomes" id="UP000809621"/>
    </source>
</evidence>
<dbReference type="PRINTS" id="PR00598">
    <property type="entry name" value="HTHMARR"/>
</dbReference>
<dbReference type="EMBL" id="JAFEUM010000010">
    <property type="protein sequence ID" value="MBM7038349.1"/>
    <property type="molecule type" value="Genomic_DNA"/>
</dbReference>
<keyword evidence="6" id="KW-1185">Reference proteome</keyword>
<sequence>MSFETALIQLERYLSKSWRQYAQQDPLSSLSFNEYDYLLVLIESDTPMRLTDLAQEMKVSKPSASNMVSRLQKKGLVERQFSPEDSRVKRVALTQQAKEQLSEQAPVYKQISNSLSKNLSADEAQTLTRLLLKATQS</sequence>
<dbReference type="PANTHER" id="PTHR42756:SF1">
    <property type="entry name" value="TRANSCRIPTIONAL REPRESSOR OF EMRAB OPERON"/>
    <property type="match status" value="1"/>
</dbReference>
<dbReference type="PANTHER" id="PTHR42756">
    <property type="entry name" value="TRANSCRIPTIONAL REGULATOR, MARR"/>
    <property type="match status" value="1"/>
</dbReference>
<dbReference type="SMART" id="SM00347">
    <property type="entry name" value="HTH_MARR"/>
    <property type="match status" value="1"/>
</dbReference>
<dbReference type="InterPro" id="IPR036388">
    <property type="entry name" value="WH-like_DNA-bd_sf"/>
</dbReference>
<dbReference type="SUPFAM" id="SSF46785">
    <property type="entry name" value="Winged helix' DNA-binding domain"/>
    <property type="match status" value="1"/>
</dbReference>
<name>A0ABS2HMU1_9VIBR</name>
<evidence type="ECO:0000256" key="1">
    <source>
        <dbReference type="ARBA" id="ARBA00023015"/>
    </source>
</evidence>
<evidence type="ECO:0000259" key="4">
    <source>
        <dbReference type="PROSITE" id="PS50995"/>
    </source>
</evidence>
<keyword evidence="3" id="KW-0804">Transcription</keyword>
<feature type="domain" description="HTH marR-type" evidence="4">
    <location>
        <begin position="1"/>
        <end position="136"/>
    </location>
</feature>
<keyword evidence="2" id="KW-0238">DNA-binding</keyword>
<dbReference type="Pfam" id="PF12802">
    <property type="entry name" value="MarR_2"/>
    <property type="match status" value="1"/>
</dbReference>
<dbReference type="Proteomes" id="UP000809621">
    <property type="component" value="Unassembled WGS sequence"/>
</dbReference>
<dbReference type="PROSITE" id="PS50995">
    <property type="entry name" value="HTH_MARR_2"/>
    <property type="match status" value="1"/>
</dbReference>